<dbReference type="InterPro" id="IPR013083">
    <property type="entry name" value="Znf_RING/FYVE/PHD"/>
</dbReference>
<keyword evidence="13" id="KW-0472">Membrane</keyword>
<keyword evidence="10" id="KW-0862">Zinc</keyword>
<keyword evidence="5" id="KW-0808">Transferase</keyword>
<dbReference type="GO" id="GO:0061630">
    <property type="term" value="F:ubiquitin protein ligase activity"/>
    <property type="evidence" value="ECO:0007669"/>
    <property type="project" value="UniProtKB-EC"/>
</dbReference>
<evidence type="ECO:0000256" key="13">
    <source>
        <dbReference type="ARBA" id="ARBA00023136"/>
    </source>
</evidence>
<dbReference type="OrthoDB" id="1701437at2759"/>
<dbReference type="GO" id="GO:0005778">
    <property type="term" value="C:peroxisomal membrane"/>
    <property type="evidence" value="ECO:0007669"/>
    <property type="project" value="UniProtKB-SubCell"/>
</dbReference>
<dbReference type="EMBL" id="JAACJJ010000028">
    <property type="protein sequence ID" value="KAF5322092.1"/>
    <property type="molecule type" value="Genomic_DNA"/>
</dbReference>
<evidence type="ECO:0000256" key="1">
    <source>
        <dbReference type="ARBA" id="ARBA00004585"/>
    </source>
</evidence>
<evidence type="ECO:0000313" key="20">
    <source>
        <dbReference type="EMBL" id="KAF5322092.1"/>
    </source>
</evidence>
<sequence length="430" mass="48831">MSSLPAVLEDSWNAAQPTLSSIRDSLSSSRPERPRIIRVGQLDSELLDQELSQLLQEPILKALSLISTSIRARFEPELHLIIQFTLYKLSIWNTGASYGAKLQDLRYVVPTSGQKSLSPSGLPRRTLLIHGALTMVVPYLHNRFRSYALSRAWPDAPSSDYRRKIWDILGSAESVHAFFGLLNFIGFLWNGRYRTLADRLLLMSLVPSRRLVKRDVSYEFMNRQMVWHAFTEFLLFLLPLISARAIRRRLYRLTSLFTSSSISSAVPFRYILRSSSEKKSTSTHQRRGKFWALSEDQCAICAENAQFSLNPSENNNLFTSLTSHPNDTAAGTDSEPPAHPIYNPYQTSCGHIYCYHCIAERIMRTVDDIDEGSTWKCLRCGEEVKEAHRYTVEFVESELSESDYEFSSDLDIGTDLSGSMGSYSESGFSE</sequence>
<evidence type="ECO:0000256" key="4">
    <source>
        <dbReference type="ARBA" id="ARBA00022448"/>
    </source>
</evidence>
<comment type="similarity">
    <text evidence="3">Belongs to the pex2/pex10/pex12 family.</text>
</comment>
<comment type="catalytic activity">
    <reaction evidence="16">
        <text>[E2 ubiquitin-conjugating enzyme]-S-ubiquitinyl-L-cysteine + [acceptor protein]-L-cysteine = [E2 ubiquitin-conjugating enzyme]-L-cysteine + [acceptor protein]-S-ubiquitinyl-L-cysteine.</text>
        <dbReference type="EC" id="2.3.2.36"/>
    </reaction>
</comment>
<keyword evidence="6" id="KW-0812">Transmembrane</keyword>
<feature type="domain" description="RING-type" evidence="19">
    <location>
        <begin position="298"/>
        <end position="380"/>
    </location>
</feature>
<evidence type="ECO:0000256" key="5">
    <source>
        <dbReference type="ARBA" id="ARBA00022679"/>
    </source>
</evidence>
<gene>
    <name evidence="20" type="ORF">D9619_000810</name>
</gene>
<dbReference type="SMART" id="SM00184">
    <property type="entry name" value="RING"/>
    <property type="match status" value="1"/>
</dbReference>
<dbReference type="EC" id="2.3.2.36" evidence="17"/>
<evidence type="ECO:0000256" key="3">
    <source>
        <dbReference type="ARBA" id="ARBA00008704"/>
    </source>
</evidence>
<dbReference type="InterPro" id="IPR001841">
    <property type="entry name" value="Znf_RING"/>
</dbReference>
<dbReference type="Pfam" id="PF04757">
    <property type="entry name" value="Pex2_Pex12"/>
    <property type="match status" value="1"/>
</dbReference>
<dbReference type="InterPro" id="IPR006845">
    <property type="entry name" value="Pex_N"/>
</dbReference>
<dbReference type="GO" id="GO:0016567">
    <property type="term" value="P:protein ubiquitination"/>
    <property type="evidence" value="ECO:0007669"/>
    <property type="project" value="UniProtKB-ARBA"/>
</dbReference>
<evidence type="ECO:0000259" key="19">
    <source>
        <dbReference type="SMART" id="SM00184"/>
    </source>
</evidence>
<dbReference type="GO" id="GO:0016562">
    <property type="term" value="P:protein import into peroxisome matrix, receptor recycling"/>
    <property type="evidence" value="ECO:0007669"/>
    <property type="project" value="UniProtKB-ARBA"/>
</dbReference>
<dbReference type="PANTHER" id="PTHR48178:SF1">
    <property type="entry name" value="PEROXISOME BIOGENESIS FACTOR 2"/>
    <property type="match status" value="1"/>
</dbReference>
<feature type="compositionally biased region" description="Polar residues" evidence="18">
    <location>
        <begin position="320"/>
        <end position="331"/>
    </location>
</feature>
<dbReference type="InterPro" id="IPR017907">
    <property type="entry name" value="Znf_RING_CS"/>
</dbReference>
<keyword evidence="21" id="KW-1185">Reference proteome</keyword>
<evidence type="ECO:0000256" key="9">
    <source>
        <dbReference type="ARBA" id="ARBA00022786"/>
    </source>
</evidence>
<evidence type="ECO:0000256" key="8">
    <source>
        <dbReference type="ARBA" id="ARBA00022771"/>
    </source>
</evidence>
<evidence type="ECO:0000256" key="6">
    <source>
        <dbReference type="ARBA" id="ARBA00022692"/>
    </source>
</evidence>
<keyword evidence="8" id="KW-0863">Zinc-finger</keyword>
<dbReference type="PROSITE" id="PS00518">
    <property type="entry name" value="ZF_RING_1"/>
    <property type="match status" value="1"/>
</dbReference>
<evidence type="ECO:0000256" key="2">
    <source>
        <dbReference type="ARBA" id="ARBA00004906"/>
    </source>
</evidence>
<evidence type="ECO:0000256" key="15">
    <source>
        <dbReference type="ARBA" id="ARBA00032511"/>
    </source>
</evidence>
<keyword evidence="4" id="KW-0813">Transport</keyword>
<keyword evidence="11" id="KW-0653">Protein transport</keyword>
<name>A0A8H5F3E8_9AGAR</name>
<evidence type="ECO:0000256" key="12">
    <source>
        <dbReference type="ARBA" id="ARBA00022989"/>
    </source>
</evidence>
<comment type="pathway">
    <text evidence="2">Protein modification; protein ubiquitination.</text>
</comment>
<evidence type="ECO:0000256" key="7">
    <source>
        <dbReference type="ARBA" id="ARBA00022723"/>
    </source>
</evidence>
<evidence type="ECO:0000256" key="11">
    <source>
        <dbReference type="ARBA" id="ARBA00022927"/>
    </source>
</evidence>
<evidence type="ECO:0000256" key="17">
    <source>
        <dbReference type="ARBA" id="ARBA00034523"/>
    </source>
</evidence>
<keyword evidence="14" id="KW-0576">Peroxisome</keyword>
<evidence type="ECO:0000313" key="21">
    <source>
        <dbReference type="Proteomes" id="UP000567179"/>
    </source>
</evidence>
<dbReference type="SUPFAM" id="SSF57850">
    <property type="entry name" value="RING/U-box"/>
    <property type="match status" value="1"/>
</dbReference>
<dbReference type="PANTHER" id="PTHR48178">
    <property type="entry name" value="PEROXISOME BIOGENESIS FACTOR 2"/>
    <property type="match status" value="1"/>
</dbReference>
<evidence type="ECO:0000256" key="18">
    <source>
        <dbReference type="SAM" id="MobiDB-lite"/>
    </source>
</evidence>
<evidence type="ECO:0000256" key="10">
    <source>
        <dbReference type="ARBA" id="ARBA00022833"/>
    </source>
</evidence>
<dbReference type="AlphaFoldDB" id="A0A8H5F3E8"/>
<keyword evidence="9" id="KW-0833">Ubl conjugation pathway</keyword>
<accession>A0A8H5F3E8</accession>
<evidence type="ECO:0000256" key="14">
    <source>
        <dbReference type="ARBA" id="ARBA00023140"/>
    </source>
</evidence>
<reference evidence="20 21" key="1">
    <citation type="journal article" date="2020" name="ISME J.">
        <title>Uncovering the hidden diversity of litter-decomposition mechanisms in mushroom-forming fungi.</title>
        <authorList>
            <person name="Floudas D."/>
            <person name="Bentzer J."/>
            <person name="Ahren D."/>
            <person name="Johansson T."/>
            <person name="Persson P."/>
            <person name="Tunlid A."/>
        </authorList>
    </citation>
    <scope>NUCLEOTIDE SEQUENCE [LARGE SCALE GENOMIC DNA]</scope>
    <source>
        <strain evidence="20 21">CBS 101986</strain>
    </source>
</reference>
<organism evidence="20 21">
    <name type="scientific">Psilocybe cf. subviscida</name>
    <dbReference type="NCBI Taxonomy" id="2480587"/>
    <lineage>
        <taxon>Eukaryota</taxon>
        <taxon>Fungi</taxon>
        <taxon>Dikarya</taxon>
        <taxon>Basidiomycota</taxon>
        <taxon>Agaricomycotina</taxon>
        <taxon>Agaricomycetes</taxon>
        <taxon>Agaricomycetidae</taxon>
        <taxon>Agaricales</taxon>
        <taxon>Agaricineae</taxon>
        <taxon>Strophariaceae</taxon>
        <taxon>Psilocybe</taxon>
    </lineage>
</organism>
<dbReference type="GO" id="GO:0008270">
    <property type="term" value="F:zinc ion binding"/>
    <property type="evidence" value="ECO:0007669"/>
    <property type="project" value="UniProtKB-KW"/>
</dbReference>
<feature type="region of interest" description="Disordered" evidence="18">
    <location>
        <begin position="320"/>
        <end position="339"/>
    </location>
</feature>
<keyword evidence="12" id="KW-1133">Transmembrane helix</keyword>
<dbReference type="Gene3D" id="3.30.40.10">
    <property type="entry name" value="Zinc/RING finger domain, C3HC4 (zinc finger)"/>
    <property type="match status" value="1"/>
</dbReference>
<comment type="caution">
    <text evidence="20">The sequence shown here is derived from an EMBL/GenBank/DDBJ whole genome shotgun (WGS) entry which is preliminary data.</text>
</comment>
<keyword evidence="7" id="KW-0479">Metal-binding</keyword>
<dbReference type="InterPro" id="IPR025654">
    <property type="entry name" value="PEX2/10"/>
</dbReference>
<dbReference type="Proteomes" id="UP000567179">
    <property type="component" value="Unassembled WGS sequence"/>
</dbReference>
<comment type="subcellular location">
    <subcellularLocation>
        <location evidence="1">Peroxisome membrane</location>
        <topology evidence="1">Multi-pass membrane protein</topology>
    </subcellularLocation>
</comment>
<protein>
    <recommendedName>
        <fullName evidence="17">RING-type E3 ubiquitin transferase (cysteine targeting)</fullName>
        <ecNumber evidence="17">2.3.2.36</ecNumber>
    </recommendedName>
    <alternativeName>
        <fullName evidence="15">Peroxin-2</fullName>
    </alternativeName>
</protein>
<evidence type="ECO:0000256" key="16">
    <source>
        <dbReference type="ARBA" id="ARBA00034438"/>
    </source>
</evidence>
<proteinExistence type="inferred from homology"/>